<comment type="caution">
    <text evidence="2">The sequence shown here is derived from an EMBL/GenBank/DDBJ whole genome shotgun (WGS) entry which is preliminary data.</text>
</comment>
<feature type="compositionally biased region" description="Polar residues" evidence="1">
    <location>
        <begin position="52"/>
        <end position="78"/>
    </location>
</feature>
<dbReference type="EMBL" id="VSRR010009379">
    <property type="protein sequence ID" value="MPC50246.1"/>
    <property type="molecule type" value="Genomic_DNA"/>
</dbReference>
<organism evidence="2 3">
    <name type="scientific">Portunus trituberculatus</name>
    <name type="common">Swimming crab</name>
    <name type="synonym">Neptunus trituberculatus</name>
    <dbReference type="NCBI Taxonomy" id="210409"/>
    <lineage>
        <taxon>Eukaryota</taxon>
        <taxon>Metazoa</taxon>
        <taxon>Ecdysozoa</taxon>
        <taxon>Arthropoda</taxon>
        <taxon>Crustacea</taxon>
        <taxon>Multicrustacea</taxon>
        <taxon>Malacostraca</taxon>
        <taxon>Eumalacostraca</taxon>
        <taxon>Eucarida</taxon>
        <taxon>Decapoda</taxon>
        <taxon>Pleocyemata</taxon>
        <taxon>Brachyura</taxon>
        <taxon>Eubrachyura</taxon>
        <taxon>Portunoidea</taxon>
        <taxon>Portunidae</taxon>
        <taxon>Portuninae</taxon>
        <taxon>Portunus</taxon>
    </lineage>
</organism>
<evidence type="ECO:0000256" key="1">
    <source>
        <dbReference type="SAM" id="MobiDB-lite"/>
    </source>
</evidence>
<evidence type="ECO:0000313" key="3">
    <source>
        <dbReference type="Proteomes" id="UP000324222"/>
    </source>
</evidence>
<dbReference type="Proteomes" id="UP000324222">
    <property type="component" value="Unassembled WGS sequence"/>
</dbReference>
<reference evidence="2 3" key="1">
    <citation type="submission" date="2019-05" db="EMBL/GenBank/DDBJ databases">
        <title>Another draft genome of Portunus trituberculatus and its Hox gene families provides insights of decapod evolution.</title>
        <authorList>
            <person name="Jeong J.-H."/>
            <person name="Song I."/>
            <person name="Kim S."/>
            <person name="Choi T."/>
            <person name="Kim D."/>
            <person name="Ryu S."/>
            <person name="Kim W."/>
        </authorList>
    </citation>
    <scope>NUCLEOTIDE SEQUENCE [LARGE SCALE GENOMIC DNA]</scope>
    <source>
        <tissue evidence="2">Muscle</tissue>
    </source>
</reference>
<protein>
    <submittedName>
        <fullName evidence="2">Uncharacterized protein</fullName>
    </submittedName>
</protein>
<proteinExistence type="predicted"/>
<name>A0A5B7FXD8_PORTR</name>
<evidence type="ECO:0000313" key="2">
    <source>
        <dbReference type="EMBL" id="MPC50246.1"/>
    </source>
</evidence>
<gene>
    <name evidence="2" type="ORF">E2C01_044070</name>
</gene>
<dbReference type="AlphaFoldDB" id="A0A5B7FXD8"/>
<sequence>MTPSAGGSGRSSNALCGSQVFVTSCNLNGGVEARCQHVPGGDGSLPRLSHAHPSTQPSVSQPPASMPIQQGSGVSLAA</sequence>
<feature type="region of interest" description="Disordered" evidence="1">
    <location>
        <begin position="36"/>
        <end position="78"/>
    </location>
</feature>
<accession>A0A5B7FXD8</accession>
<keyword evidence="3" id="KW-1185">Reference proteome</keyword>